<evidence type="ECO:0000256" key="5">
    <source>
        <dbReference type="ARBA" id="ARBA00023002"/>
    </source>
</evidence>
<dbReference type="Proteomes" id="UP000002499">
    <property type="component" value="Unassembled WGS sequence"/>
</dbReference>
<reference evidence="7 8" key="1">
    <citation type="journal article" date="2011" name="PLoS Genet.">
        <title>Genome sequencing and comparative transcriptomics of the model entomopathogenic fungi Metarhizium anisopliae and M. acridum.</title>
        <authorList>
            <person name="Gao Q."/>
            <person name="Jin K."/>
            <person name="Ying S.H."/>
            <person name="Zhang Y."/>
            <person name="Xiao G."/>
            <person name="Shang Y."/>
            <person name="Duan Z."/>
            <person name="Hu X."/>
            <person name="Xie X.Q."/>
            <person name="Zhou G."/>
            <person name="Peng G."/>
            <person name="Luo Z."/>
            <person name="Huang W."/>
            <person name="Wang B."/>
            <person name="Fang W."/>
            <person name="Wang S."/>
            <person name="Zhong Y."/>
            <person name="Ma L.J."/>
            <person name="St Leger R.J."/>
            <person name="Zhao G.P."/>
            <person name="Pei Y."/>
            <person name="Feng M.G."/>
            <person name="Xia Y."/>
            <person name="Wang C."/>
        </authorList>
    </citation>
    <scope>NUCLEOTIDE SEQUENCE [LARGE SCALE GENOMIC DNA]</scope>
    <source>
        <strain evidence="7 8">CQMa 102</strain>
    </source>
</reference>
<evidence type="ECO:0000313" key="7">
    <source>
        <dbReference type="EMBL" id="EFY92880.1"/>
    </source>
</evidence>
<dbReference type="SUPFAM" id="SSF56176">
    <property type="entry name" value="FAD-binding/transporter-associated domain-like"/>
    <property type="match status" value="1"/>
</dbReference>
<evidence type="ECO:0000256" key="4">
    <source>
        <dbReference type="ARBA" id="ARBA00022827"/>
    </source>
</evidence>
<comment type="cofactor">
    <cofactor evidence="1">
        <name>FAD</name>
        <dbReference type="ChEBI" id="CHEBI:57692"/>
    </cofactor>
</comment>
<feature type="region of interest" description="Disordered" evidence="6">
    <location>
        <begin position="16"/>
        <end position="36"/>
    </location>
</feature>
<dbReference type="GO" id="GO:0050660">
    <property type="term" value="F:flavin adenine dinucleotide binding"/>
    <property type="evidence" value="ECO:0007669"/>
    <property type="project" value="InterPro"/>
</dbReference>
<keyword evidence="5" id="KW-0560">Oxidoreductase</keyword>
<keyword evidence="3" id="KW-0285">Flavoprotein</keyword>
<dbReference type="OrthoDB" id="407275at2759"/>
<sequence length="384" mass="43158">MAHSALGNALVIDITPRPRPRLGRQDGRQGRRRNPSWGLVHCSQPRVRDWPGGICPTVGLSGFLGAGGFNIDLFWAVRRGGGGSYGIVVEWTLKLSQLPRSFMVQIEWNEPDSRVHVATRFIDWAPRTDPAFTSWLNMYKSRTEILGWCLGCTLHHAKTLMNSSGLLAIGKPQIHISGGGVQARASGDVVLQQPFTQVDKYPQFTWNETRQDPSSLQAQPWPRFRRVSKSFFMQKNKKLGREAVQSLVDRLTELPDEAADWGQWHAWSIGWKGEDEAAFAWREEAYAHLEFIMTGSEDAEKHKRLVEWNEDLESYLRPLTGRVLPSNIFRSGLDWVSLKTDGDSPASYAGYVDSSISLKLIKAKHDRADIFDYPLGSVGISAGR</sequence>
<dbReference type="InParanoid" id="E9DU20"/>
<comment type="similarity">
    <text evidence="2">Belongs to the oxygen-dependent FAD-linked oxidoreductase family.</text>
</comment>
<protein>
    <submittedName>
        <fullName evidence="7">Berberine family protein</fullName>
    </submittedName>
</protein>
<dbReference type="EMBL" id="GL698473">
    <property type="protein sequence ID" value="EFY92880.1"/>
    <property type="molecule type" value="Genomic_DNA"/>
</dbReference>
<dbReference type="PANTHER" id="PTHR42973">
    <property type="entry name" value="BINDING OXIDOREDUCTASE, PUTATIVE (AFU_ORTHOLOGUE AFUA_1G17690)-RELATED"/>
    <property type="match status" value="1"/>
</dbReference>
<dbReference type="InterPro" id="IPR016169">
    <property type="entry name" value="FAD-bd_PCMH_sub2"/>
</dbReference>
<evidence type="ECO:0000256" key="1">
    <source>
        <dbReference type="ARBA" id="ARBA00001974"/>
    </source>
</evidence>
<dbReference type="eggNOG" id="ENOG502QVGN">
    <property type="taxonomic scope" value="Eukaryota"/>
</dbReference>
<dbReference type="AlphaFoldDB" id="E9DU20"/>
<dbReference type="InterPro" id="IPR036318">
    <property type="entry name" value="FAD-bd_PCMH-like_sf"/>
</dbReference>
<dbReference type="HOGENOM" id="CLU_018354_10_2_1"/>
<gene>
    <name evidence="7" type="ORF">MAC_01118</name>
</gene>
<name>E9DU20_METAQ</name>
<proteinExistence type="inferred from homology"/>
<dbReference type="PANTHER" id="PTHR42973:SF39">
    <property type="entry name" value="FAD-BINDING PCMH-TYPE DOMAIN-CONTAINING PROTEIN"/>
    <property type="match status" value="1"/>
</dbReference>
<dbReference type="Gene3D" id="3.30.465.10">
    <property type="match status" value="1"/>
</dbReference>
<keyword evidence="4" id="KW-0274">FAD</keyword>
<accession>E9DU20</accession>
<dbReference type="Gene3D" id="3.40.462.20">
    <property type="match status" value="1"/>
</dbReference>
<evidence type="ECO:0000256" key="2">
    <source>
        <dbReference type="ARBA" id="ARBA00005466"/>
    </source>
</evidence>
<dbReference type="InterPro" id="IPR050416">
    <property type="entry name" value="FAD-linked_Oxidoreductase"/>
</dbReference>
<evidence type="ECO:0000256" key="6">
    <source>
        <dbReference type="SAM" id="MobiDB-lite"/>
    </source>
</evidence>
<dbReference type="GO" id="GO:0016491">
    <property type="term" value="F:oxidoreductase activity"/>
    <property type="evidence" value="ECO:0007669"/>
    <property type="project" value="UniProtKB-KW"/>
</dbReference>
<keyword evidence="8" id="KW-1185">Reference proteome</keyword>
<evidence type="ECO:0000256" key="3">
    <source>
        <dbReference type="ARBA" id="ARBA00022630"/>
    </source>
</evidence>
<organism evidence="8">
    <name type="scientific">Metarhizium acridum (strain CQMa 102)</name>
    <dbReference type="NCBI Taxonomy" id="655827"/>
    <lineage>
        <taxon>Eukaryota</taxon>
        <taxon>Fungi</taxon>
        <taxon>Dikarya</taxon>
        <taxon>Ascomycota</taxon>
        <taxon>Pezizomycotina</taxon>
        <taxon>Sordariomycetes</taxon>
        <taxon>Hypocreomycetidae</taxon>
        <taxon>Hypocreales</taxon>
        <taxon>Clavicipitaceae</taxon>
        <taxon>Metarhizium</taxon>
    </lineage>
</organism>
<evidence type="ECO:0000313" key="8">
    <source>
        <dbReference type="Proteomes" id="UP000002499"/>
    </source>
</evidence>